<evidence type="ECO:0000313" key="7">
    <source>
        <dbReference type="Proteomes" id="UP000198994"/>
    </source>
</evidence>
<dbReference type="RefSeq" id="WP_165617045.1">
    <property type="nucleotide sequence ID" value="NZ_FNAV01000004.1"/>
</dbReference>
<keyword evidence="6" id="KW-0808">Transferase</keyword>
<evidence type="ECO:0000259" key="4">
    <source>
        <dbReference type="PROSITE" id="PS50042"/>
    </source>
</evidence>
<reference evidence="7" key="1">
    <citation type="submission" date="2016-10" db="EMBL/GenBank/DDBJ databases">
        <authorList>
            <person name="Varghese N."/>
            <person name="Submissions S."/>
        </authorList>
    </citation>
    <scope>NUCLEOTIDE SEQUENCE [LARGE SCALE GENOMIC DNA]</scope>
    <source>
        <strain evidence="7">DSM 10146</strain>
    </source>
</reference>
<keyword evidence="1" id="KW-0805">Transcription regulation</keyword>
<dbReference type="EMBL" id="FNAV01000004">
    <property type="protein sequence ID" value="SDE49063.1"/>
    <property type="molecule type" value="Genomic_DNA"/>
</dbReference>
<dbReference type="InterPro" id="IPR000595">
    <property type="entry name" value="cNMP-bd_dom"/>
</dbReference>
<evidence type="ECO:0000259" key="5">
    <source>
        <dbReference type="PROSITE" id="PS51063"/>
    </source>
</evidence>
<name>A0A1G7DC31_9RHOB</name>
<keyword evidence="3" id="KW-0804">Transcription</keyword>
<dbReference type="GO" id="GO:0003677">
    <property type="term" value="F:DNA binding"/>
    <property type="evidence" value="ECO:0007669"/>
    <property type="project" value="UniProtKB-KW"/>
</dbReference>
<organism evidence="6 7">
    <name type="scientific">Salipiger thiooxidans</name>
    <dbReference type="NCBI Taxonomy" id="282683"/>
    <lineage>
        <taxon>Bacteria</taxon>
        <taxon>Pseudomonadati</taxon>
        <taxon>Pseudomonadota</taxon>
        <taxon>Alphaproteobacteria</taxon>
        <taxon>Rhodobacterales</taxon>
        <taxon>Roseobacteraceae</taxon>
        <taxon>Salipiger</taxon>
    </lineage>
</organism>
<feature type="domain" description="Cyclic nucleotide-binding" evidence="4">
    <location>
        <begin position="18"/>
        <end position="121"/>
    </location>
</feature>
<proteinExistence type="predicted"/>
<dbReference type="Pfam" id="PF00027">
    <property type="entry name" value="cNMP_binding"/>
    <property type="match status" value="1"/>
</dbReference>
<keyword evidence="6" id="KW-0418">Kinase</keyword>
<dbReference type="Gene3D" id="2.60.120.10">
    <property type="entry name" value="Jelly Rolls"/>
    <property type="match status" value="1"/>
</dbReference>
<dbReference type="InterPro" id="IPR012318">
    <property type="entry name" value="HTH_CRP"/>
</dbReference>
<dbReference type="Proteomes" id="UP000198994">
    <property type="component" value="Unassembled WGS sequence"/>
</dbReference>
<feature type="domain" description="HTH crp-type" evidence="5">
    <location>
        <begin position="152"/>
        <end position="224"/>
    </location>
</feature>
<dbReference type="AlphaFoldDB" id="A0A1G7DC31"/>
<dbReference type="InterPro" id="IPR014710">
    <property type="entry name" value="RmlC-like_jellyroll"/>
</dbReference>
<dbReference type="Gene3D" id="1.10.10.10">
    <property type="entry name" value="Winged helix-like DNA-binding domain superfamily/Winged helix DNA-binding domain"/>
    <property type="match status" value="1"/>
</dbReference>
<dbReference type="InterPro" id="IPR018490">
    <property type="entry name" value="cNMP-bd_dom_sf"/>
</dbReference>
<sequence length="234" mass="26007">MKDETRPERIWRIAESGWLATRTPEFRQALREEVHVQRFEEGEYTHHIGDGPGGIYCVIEGSFGVYASSDGAGVILGHIFRPGAWFGQGPMTADIPRYLAFKAMEPSRILTVSLPAIDRVMRRVPDGQRQFLSLSEYNQLLMTRTIADLLIRKADLRLASVLLRLLESDTGSEIDGPTPCTVTQAELSEMANVSRHTANAVLKRFANEGWVQLGYGCIGLRDAEALRSFALAGQ</sequence>
<evidence type="ECO:0000256" key="3">
    <source>
        <dbReference type="ARBA" id="ARBA00023163"/>
    </source>
</evidence>
<dbReference type="Pfam" id="PF13545">
    <property type="entry name" value="HTH_Crp_2"/>
    <property type="match status" value="1"/>
</dbReference>
<gene>
    <name evidence="6" type="ORF">SAMN04488105_104126</name>
</gene>
<protein>
    <submittedName>
        <fullName evidence="6">cAMP-binding domain of CRP or a regulatory subunit of cAMP-dependent protein kinases</fullName>
    </submittedName>
</protein>
<dbReference type="STRING" id="282683.SAMN04488105_104126"/>
<dbReference type="GO" id="GO:0016301">
    <property type="term" value="F:kinase activity"/>
    <property type="evidence" value="ECO:0007669"/>
    <property type="project" value="UniProtKB-KW"/>
</dbReference>
<dbReference type="PROSITE" id="PS51063">
    <property type="entry name" value="HTH_CRP_2"/>
    <property type="match status" value="1"/>
</dbReference>
<keyword evidence="7" id="KW-1185">Reference proteome</keyword>
<accession>A0A1G7DC31</accession>
<evidence type="ECO:0000256" key="1">
    <source>
        <dbReference type="ARBA" id="ARBA00023015"/>
    </source>
</evidence>
<evidence type="ECO:0000256" key="2">
    <source>
        <dbReference type="ARBA" id="ARBA00023125"/>
    </source>
</evidence>
<dbReference type="InterPro" id="IPR036388">
    <property type="entry name" value="WH-like_DNA-bd_sf"/>
</dbReference>
<dbReference type="GO" id="GO:0006355">
    <property type="term" value="P:regulation of DNA-templated transcription"/>
    <property type="evidence" value="ECO:0007669"/>
    <property type="project" value="InterPro"/>
</dbReference>
<dbReference type="InterPro" id="IPR036390">
    <property type="entry name" value="WH_DNA-bd_sf"/>
</dbReference>
<keyword evidence="2" id="KW-0238">DNA-binding</keyword>
<dbReference type="SUPFAM" id="SSF46785">
    <property type="entry name" value="Winged helix' DNA-binding domain"/>
    <property type="match status" value="1"/>
</dbReference>
<dbReference type="CDD" id="cd00038">
    <property type="entry name" value="CAP_ED"/>
    <property type="match status" value="1"/>
</dbReference>
<dbReference type="SUPFAM" id="SSF51206">
    <property type="entry name" value="cAMP-binding domain-like"/>
    <property type="match status" value="1"/>
</dbReference>
<dbReference type="PROSITE" id="PS50042">
    <property type="entry name" value="CNMP_BINDING_3"/>
    <property type="match status" value="1"/>
</dbReference>
<evidence type="ECO:0000313" key="6">
    <source>
        <dbReference type="EMBL" id="SDE49063.1"/>
    </source>
</evidence>